<reference evidence="1" key="1">
    <citation type="journal article" date="2014" name="Front. Microbiol.">
        <title>High frequency of phylogenetically diverse reductive dehalogenase-homologous genes in deep subseafloor sedimentary metagenomes.</title>
        <authorList>
            <person name="Kawai M."/>
            <person name="Futagami T."/>
            <person name="Toyoda A."/>
            <person name="Takaki Y."/>
            <person name="Nishi S."/>
            <person name="Hori S."/>
            <person name="Arai W."/>
            <person name="Tsubouchi T."/>
            <person name="Morono Y."/>
            <person name="Uchiyama I."/>
            <person name="Ito T."/>
            <person name="Fujiyama A."/>
            <person name="Inagaki F."/>
            <person name="Takami H."/>
        </authorList>
    </citation>
    <scope>NUCLEOTIDE SEQUENCE</scope>
    <source>
        <strain evidence="1">Expedition CK06-06</strain>
    </source>
</reference>
<protein>
    <recommendedName>
        <fullName evidence="2">HEPN domain-containing protein</fullName>
    </recommendedName>
</protein>
<name>X1STJ5_9ZZZZ</name>
<organism evidence="1">
    <name type="scientific">marine sediment metagenome</name>
    <dbReference type="NCBI Taxonomy" id="412755"/>
    <lineage>
        <taxon>unclassified sequences</taxon>
        <taxon>metagenomes</taxon>
        <taxon>ecological metagenomes</taxon>
    </lineage>
</organism>
<comment type="caution">
    <text evidence="1">The sequence shown here is derived from an EMBL/GenBank/DDBJ whole genome shotgun (WGS) entry which is preliminary data.</text>
</comment>
<evidence type="ECO:0000313" key="1">
    <source>
        <dbReference type="EMBL" id="GAI96263.1"/>
    </source>
</evidence>
<dbReference type="EMBL" id="BARW01024819">
    <property type="protein sequence ID" value="GAI96263.1"/>
    <property type="molecule type" value="Genomic_DNA"/>
</dbReference>
<gene>
    <name evidence="1" type="ORF">S12H4_40835</name>
</gene>
<accession>X1STJ5</accession>
<dbReference type="AlphaFoldDB" id="X1STJ5"/>
<proteinExistence type="predicted"/>
<sequence>MEREDIEALIKFHKAGLREHRQFMSISAVYLEEQTIKALEELKDKRYSP</sequence>
<evidence type="ECO:0008006" key="2">
    <source>
        <dbReference type="Google" id="ProtNLM"/>
    </source>
</evidence>